<evidence type="ECO:0000256" key="6">
    <source>
        <dbReference type="ARBA" id="ARBA00023323"/>
    </source>
</evidence>
<keyword evidence="3 7" id="KW-0244">Early protein</keyword>
<keyword evidence="4 7" id="KW-0945">Host-virus interaction</keyword>
<sequence length="217" mass="24817">MINCCELWLFIQRVLPGRYKGSGFQARGIYPLAAFMDLRAELQTFESTRRLVELCSNRSSWFGRFLFGSTLCRVVRQVKEEYQSEFEHILSNCPGLFVSLDLGHHTVFQEKIVKALDFSSPGRAVAAIAFAAFLLDRWNAQTQLSPGYTLDYISLQLWRFWLRRRVYNYSRGLPPLGLASVAEERSEESKPEVNPEAQGEAKEEALRSGLDPPVEED</sequence>
<dbReference type="InterPro" id="IPR002924">
    <property type="entry name" value="Adenovir_t-Ag_E1B_19kDa"/>
</dbReference>
<evidence type="ECO:0000256" key="4">
    <source>
        <dbReference type="ARBA" id="ARBA00022581"/>
    </source>
</evidence>
<keyword evidence="5 7" id="KW-1081">Inhibition of host apoptosis by viral BCL2-like protein</keyword>
<dbReference type="GeneID" id="26101464"/>
<dbReference type="EMBL" id="KP329561">
    <property type="protein sequence ID" value="ALE30279.1"/>
    <property type="molecule type" value="Genomic_DNA"/>
</dbReference>
<evidence type="ECO:0000256" key="2">
    <source>
        <dbReference type="ARBA" id="ARBA00013796"/>
    </source>
</evidence>
<dbReference type="InterPro" id="IPR002475">
    <property type="entry name" value="Bcl2-like"/>
</dbReference>
<accession>A0A0M4NHE0</accession>
<dbReference type="Proteomes" id="UP000132053">
    <property type="component" value="Segment"/>
</dbReference>
<dbReference type="KEGG" id="vg:26101464"/>
<dbReference type="PROSITE" id="PS50062">
    <property type="entry name" value="BCL2_FAMILY"/>
    <property type="match status" value="1"/>
</dbReference>
<keyword evidence="6 7" id="KW-1119">Modulation of host cell apoptosis by virus</keyword>
<evidence type="ECO:0000256" key="5">
    <source>
        <dbReference type="ARBA" id="ARBA00023189"/>
    </source>
</evidence>
<feature type="compositionally biased region" description="Basic and acidic residues" evidence="8">
    <location>
        <begin position="183"/>
        <end position="206"/>
    </location>
</feature>
<dbReference type="OrthoDB" id="16755at10239"/>
<evidence type="ECO:0000256" key="7">
    <source>
        <dbReference type="RuleBase" id="RU364111"/>
    </source>
</evidence>
<organism evidence="9 10">
    <name type="scientific">Simian adenovirus 8</name>
    <dbReference type="NCBI Taxonomy" id="413258"/>
    <lineage>
        <taxon>Viruses</taxon>
        <taxon>Varidnaviria</taxon>
        <taxon>Bamfordvirae</taxon>
        <taxon>Preplasmiviricota</taxon>
        <taxon>Polisuviricotina</taxon>
        <taxon>Pharingeaviricetes</taxon>
        <taxon>Rowavirales</taxon>
        <taxon>Adenoviridae</taxon>
        <taxon>Mastadenovirus</taxon>
        <taxon>Mastadenovirus longumcaudae</taxon>
        <taxon>Simian mastadenovirus B</taxon>
    </lineage>
</organism>
<dbReference type="RefSeq" id="YP_009174936.1">
    <property type="nucleotide sequence ID" value="NC_028113.1"/>
</dbReference>
<protein>
    <recommendedName>
        <fullName evidence="2 7">E1B protein, small T-antigen</fullName>
    </recommendedName>
</protein>
<evidence type="ECO:0000313" key="10">
    <source>
        <dbReference type="Proteomes" id="UP000132053"/>
    </source>
</evidence>
<feature type="region of interest" description="Disordered" evidence="8">
    <location>
        <begin position="183"/>
        <end position="217"/>
    </location>
</feature>
<evidence type="ECO:0000313" key="9">
    <source>
        <dbReference type="EMBL" id="ALE30279.1"/>
    </source>
</evidence>
<proteinExistence type="inferred from homology"/>
<dbReference type="Pfam" id="PF01691">
    <property type="entry name" value="Adeno_E1B_19K"/>
    <property type="match status" value="1"/>
</dbReference>
<comment type="similarity">
    <text evidence="1 7">Belongs to the adenoviridae E1B 19 kDa protein family.</text>
</comment>
<reference evidence="9 10" key="1">
    <citation type="journal article" date="2015" name="Arch. Virol.">
        <title>Taxonomy proposal for Old World monkey adenoviruses: characterisation of several non-human, non-ape primate adenovirus lineages.</title>
        <authorList>
            <person name="Panto L."/>
            <person name="Podgorski I.I."/>
            <person name="Janoska M."/>
            <person name="Marko O."/>
            <person name="Harrach B."/>
        </authorList>
    </citation>
    <scope>NUCLEOTIDE SEQUENCE [LARGE SCALE GENOMIC DNA]</scope>
    <source>
        <strain evidence="9">P-5</strain>
    </source>
</reference>
<name>A0A0M4NHE0_9ADEN</name>
<evidence type="ECO:0000256" key="1">
    <source>
        <dbReference type="ARBA" id="ARBA00010275"/>
    </source>
</evidence>
<dbReference type="GO" id="GO:0033668">
    <property type="term" value="P:symbiont-mediated suppression of host apoptosis"/>
    <property type="evidence" value="ECO:0007669"/>
    <property type="project" value="UniProtKB-KW"/>
</dbReference>
<evidence type="ECO:0000256" key="8">
    <source>
        <dbReference type="SAM" id="MobiDB-lite"/>
    </source>
</evidence>
<evidence type="ECO:0000256" key="3">
    <source>
        <dbReference type="ARBA" id="ARBA00022518"/>
    </source>
</evidence>